<proteinExistence type="predicted"/>
<name>A0A367IQI6_RHIAZ</name>
<evidence type="ECO:0000313" key="1">
    <source>
        <dbReference type="EMBL" id="RCH79922.1"/>
    </source>
</evidence>
<dbReference type="EMBL" id="PJQL01004203">
    <property type="protein sequence ID" value="RCH79922.1"/>
    <property type="molecule type" value="Genomic_DNA"/>
</dbReference>
<organism evidence="1 2">
    <name type="scientific">Rhizopus azygosporus</name>
    <name type="common">Rhizopus microsporus var. azygosporus</name>
    <dbReference type="NCBI Taxonomy" id="86630"/>
    <lineage>
        <taxon>Eukaryota</taxon>
        <taxon>Fungi</taxon>
        <taxon>Fungi incertae sedis</taxon>
        <taxon>Mucoromycota</taxon>
        <taxon>Mucoromycotina</taxon>
        <taxon>Mucoromycetes</taxon>
        <taxon>Mucorales</taxon>
        <taxon>Mucorineae</taxon>
        <taxon>Rhizopodaceae</taxon>
        <taxon>Rhizopus</taxon>
    </lineage>
</organism>
<keyword evidence="2" id="KW-1185">Reference proteome</keyword>
<dbReference type="Proteomes" id="UP000252139">
    <property type="component" value="Unassembled WGS sequence"/>
</dbReference>
<dbReference type="OrthoDB" id="10374450at2759"/>
<evidence type="ECO:0000313" key="2">
    <source>
        <dbReference type="Proteomes" id="UP000252139"/>
    </source>
</evidence>
<reference evidence="1 2" key="1">
    <citation type="journal article" date="2018" name="G3 (Bethesda)">
        <title>Phylogenetic and Phylogenomic Definition of Rhizopus Species.</title>
        <authorList>
            <person name="Gryganskyi A.P."/>
            <person name="Golan J."/>
            <person name="Dolatabadi S."/>
            <person name="Mondo S."/>
            <person name="Robb S."/>
            <person name="Idnurm A."/>
            <person name="Muszewska A."/>
            <person name="Steczkiewicz K."/>
            <person name="Masonjones S."/>
            <person name="Liao H.L."/>
            <person name="Gajdeczka M.T."/>
            <person name="Anike F."/>
            <person name="Vuek A."/>
            <person name="Anishchenko I.M."/>
            <person name="Voigt K."/>
            <person name="de Hoog G.S."/>
            <person name="Smith M.E."/>
            <person name="Heitman J."/>
            <person name="Vilgalys R."/>
            <person name="Stajich J.E."/>
        </authorList>
    </citation>
    <scope>NUCLEOTIDE SEQUENCE [LARGE SCALE GENOMIC DNA]</scope>
    <source>
        <strain evidence="1 2">CBS 357.93</strain>
    </source>
</reference>
<dbReference type="AlphaFoldDB" id="A0A367IQI6"/>
<sequence>MAIPELVSSLHSGFSSITSTMLTIQTSNASQVQQLNQSISKFLALRNTFFNRNRLSLIPATPLTQIVPGAQPSGASATPSNSTSAVPTYQLNRDILTITDAWR</sequence>
<accession>A0A367IQI6</accession>
<gene>
    <name evidence="1" type="ORF">CU097_003775</name>
</gene>
<dbReference type="STRING" id="86630.A0A367IQI6"/>
<protein>
    <submittedName>
        <fullName evidence="1">Uncharacterized protein</fullName>
    </submittedName>
</protein>
<comment type="caution">
    <text evidence="1">The sequence shown here is derived from an EMBL/GenBank/DDBJ whole genome shotgun (WGS) entry which is preliminary data.</text>
</comment>
<feature type="non-terminal residue" evidence="1">
    <location>
        <position position="103"/>
    </location>
</feature>